<evidence type="ECO:0000313" key="2">
    <source>
        <dbReference type="EMBL" id="KAG7376685.1"/>
    </source>
</evidence>
<gene>
    <name evidence="2" type="ORF">PHYPSEUDO_012877</name>
</gene>
<evidence type="ECO:0000256" key="1">
    <source>
        <dbReference type="SAM" id="MobiDB-lite"/>
    </source>
</evidence>
<dbReference type="AlphaFoldDB" id="A0A8T1V6P7"/>
<proteinExistence type="predicted"/>
<feature type="region of interest" description="Disordered" evidence="1">
    <location>
        <begin position="1"/>
        <end position="74"/>
    </location>
</feature>
<feature type="region of interest" description="Disordered" evidence="1">
    <location>
        <begin position="87"/>
        <end position="108"/>
    </location>
</feature>
<organism evidence="2 3">
    <name type="scientific">Phytophthora pseudosyringae</name>
    <dbReference type="NCBI Taxonomy" id="221518"/>
    <lineage>
        <taxon>Eukaryota</taxon>
        <taxon>Sar</taxon>
        <taxon>Stramenopiles</taxon>
        <taxon>Oomycota</taxon>
        <taxon>Peronosporomycetes</taxon>
        <taxon>Peronosporales</taxon>
        <taxon>Peronosporaceae</taxon>
        <taxon>Phytophthora</taxon>
    </lineage>
</organism>
<dbReference type="EMBL" id="JAGDFM010000639">
    <property type="protein sequence ID" value="KAG7376685.1"/>
    <property type="molecule type" value="Genomic_DNA"/>
</dbReference>
<accession>A0A8T1V6P7</accession>
<name>A0A8T1V6P7_9STRA</name>
<reference evidence="2" key="1">
    <citation type="submission" date="2021-02" db="EMBL/GenBank/DDBJ databases">
        <authorList>
            <person name="Palmer J.M."/>
        </authorList>
    </citation>
    <scope>NUCLEOTIDE SEQUENCE</scope>
    <source>
        <strain evidence="2">SCRP734</strain>
    </source>
</reference>
<protein>
    <submittedName>
        <fullName evidence="2">Uncharacterized protein</fullName>
    </submittedName>
</protein>
<evidence type="ECO:0000313" key="3">
    <source>
        <dbReference type="Proteomes" id="UP000694044"/>
    </source>
</evidence>
<keyword evidence="3" id="KW-1185">Reference proteome</keyword>
<sequence>MGDEGQGEQPRCDVRQRGGPDRDSNHNEDHNGGDGARDHQAETATETTTAGTEPDTAAAGTATETAGTEPETVVVRTATETMKIMTLVPEPETTTAGLETSEETRTEE</sequence>
<dbReference type="Proteomes" id="UP000694044">
    <property type="component" value="Unassembled WGS sequence"/>
</dbReference>
<comment type="caution">
    <text evidence="2">The sequence shown here is derived from an EMBL/GenBank/DDBJ whole genome shotgun (WGS) entry which is preliminary data.</text>
</comment>
<feature type="compositionally biased region" description="Basic and acidic residues" evidence="1">
    <location>
        <begin position="10"/>
        <end position="41"/>
    </location>
</feature>
<feature type="compositionally biased region" description="Low complexity" evidence="1">
    <location>
        <begin position="42"/>
        <end position="72"/>
    </location>
</feature>